<dbReference type="GO" id="GO:0015074">
    <property type="term" value="P:DNA integration"/>
    <property type="evidence" value="ECO:0007669"/>
    <property type="project" value="InterPro"/>
</dbReference>
<dbReference type="Pfam" id="PF00665">
    <property type="entry name" value="rve"/>
    <property type="match status" value="1"/>
</dbReference>
<keyword evidence="4" id="KW-1185">Reference proteome</keyword>
<dbReference type="InterPro" id="IPR057670">
    <property type="entry name" value="SH3_retrovirus"/>
</dbReference>
<organism evidence="3 4">
    <name type="scientific">Prunus dulcis</name>
    <name type="common">Almond</name>
    <name type="synonym">Amygdalus dulcis</name>
    <dbReference type="NCBI Taxonomy" id="3755"/>
    <lineage>
        <taxon>Eukaryota</taxon>
        <taxon>Viridiplantae</taxon>
        <taxon>Streptophyta</taxon>
        <taxon>Embryophyta</taxon>
        <taxon>Tracheophyta</taxon>
        <taxon>Spermatophyta</taxon>
        <taxon>Magnoliopsida</taxon>
        <taxon>eudicotyledons</taxon>
        <taxon>Gunneridae</taxon>
        <taxon>Pentapetalae</taxon>
        <taxon>rosids</taxon>
        <taxon>fabids</taxon>
        <taxon>Rosales</taxon>
        <taxon>Rosaceae</taxon>
        <taxon>Amygdaloideae</taxon>
        <taxon>Amygdaleae</taxon>
        <taxon>Prunus</taxon>
    </lineage>
</organism>
<gene>
    <name evidence="3" type="ORF">L3X38_045411</name>
</gene>
<dbReference type="Proteomes" id="UP001054821">
    <property type="component" value="Chromosome 8"/>
</dbReference>
<dbReference type="EMBL" id="JAJFAZ020000008">
    <property type="protein sequence ID" value="KAI5316235.1"/>
    <property type="molecule type" value="Genomic_DNA"/>
</dbReference>
<protein>
    <recommendedName>
        <fullName evidence="2">Integrase catalytic domain-containing protein</fullName>
    </recommendedName>
</protein>
<dbReference type="InterPro" id="IPR043502">
    <property type="entry name" value="DNA/RNA_pol_sf"/>
</dbReference>
<feature type="compositionally biased region" description="Acidic residues" evidence="1">
    <location>
        <begin position="197"/>
        <end position="227"/>
    </location>
</feature>
<feature type="region of interest" description="Disordered" evidence="1">
    <location>
        <begin position="197"/>
        <end position="229"/>
    </location>
</feature>
<accession>A0AAD4V0G6</accession>
<dbReference type="Gene3D" id="3.30.420.10">
    <property type="entry name" value="Ribonuclease H-like superfamily/Ribonuclease H"/>
    <property type="match status" value="1"/>
</dbReference>
<dbReference type="GO" id="GO:0003676">
    <property type="term" value="F:nucleic acid binding"/>
    <property type="evidence" value="ECO:0007669"/>
    <property type="project" value="InterPro"/>
</dbReference>
<dbReference type="Pfam" id="PF25597">
    <property type="entry name" value="SH3_retrovirus"/>
    <property type="match status" value="1"/>
</dbReference>
<comment type="caution">
    <text evidence="3">The sequence shown here is derived from an EMBL/GenBank/DDBJ whole genome shotgun (WGS) entry which is preliminary data.</text>
</comment>
<dbReference type="SUPFAM" id="SSF53098">
    <property type="entry name" value="Ribonuclease H-like"/>
    <property type="match status" value="1"/>
</dbReference>
<dbReference type="InterPro" id="IPR012337">
    <property type="entry name" value="RNaseH-like_sf"/>
</dbReference>
<reference evidence="3 4" key="1">
    <citation type="journal article" date="2022" name="G3 (Bethesda)">
        <title>Whole-genome sequence and methylome profiling of the almond [Prunus dulcis (Mill.) D.A. Webb] cultivar 'Nonpareil'.</title>
        <authorList>
            <person name="D'Amico-Willman K.M."/>
            <person name="Ouma W.Z."/>
            <person name="Meulia T."/>
            <person name="Sideli G.M."/>
            <person name="Gradziel T.M."/>
            <person name="Fresnedo-Ramirez J."/>
        </authorList>
    </citation>
    <scope>NUCLEOTIDE SEQUENCE [LARGE SCALE GENOMIC DNA]</scope>
    <source>
        <strain evidence="3">Clone GOH B32 T37-40</strain>
    </source>
</reference>
<dbReference type="CDD" id="cd09272">
    <property type="entry name" value="RNase_HI_RT_Ty1"/>
    <property type="match status" value="1"/>
</dbReference>
<dbReference type="PANTHER" id="PTHR11439">
    <property type="entry name" value="GAG-POL-RELATED RETROTRANSPOSON"/>
    <property type="match status" value="1"/>
</dbReference>
<dbReference type="PROSITE" id="PS50994">
    <property type="entry name" value="INTEGRASE"/>
    <property type="match status" value="1"/>
</dbReference>
<name>A0AAD4V0G6_PRUDU</name>
<evidence type="ECO:0000259" key="2">
    <source>
        <dbReference type="PROSITE" id="PS50994"/>
    </source>
</evidence>
<dbReference type="Pfam" id="PF07727">
    <property type="entry name" value="RVT_2"/>
    <property type="match status" value="1"/>
</dbReference>
<proteinExistence type="predicted"/>
<dbReference type="SUPFAM" id="SSF56672">
    <property type="entry name" value="DNA/RNA polymerases"/>
    <property type="match status" value="1"/>
</dbReference>
<evidence type="ECO:0000313" key="4">
    <source>
        <dbReference type="Proteomes" id="UP001054821"/>
    </source>
</evidence>
<evidence type="ECO:0000256" key="1">
    <source>
        <dbReference type="SAM" id="MobiDB-lite"/>
    </source>
</evidence>
<dbReference type="AlphaFoldDB" id="A0AAD4V0G6"/>
<feature type="domain" description="Integrase catalytic" evidence="2">
    <location>
        <begin position="1"/>
        <end position="140"/>
    </location>
</feature>
<dbReference type="InterPro" id="IPR013103">
    <property type="entry name" value="RVT_2"/>
</dbReference>
<dbReference type="InterPro" id="IPR001584">
    <property type="entry name" value="Integrase_cat-core"/>
</dbReference>
<sequence length="736" mass="84337">MESFQDDFSRKTWVYFLVEKSEAFGTFKFFKSRVEKETGAFIRSLRTDRGGEFTSHEFTNFCHENGIHRQLTTAYSPQQNGVAERKNRTIMNMVRSVLSAKQIPKTFWPEAVNWTLHVLNRCPTLAMKNKTPEEAWNGHKPSVDHFRIFGCIAHVHVPDTKRVKLDAKSCKCILLGIKDQQWSWNDSHKEAIVADLEWDSDEENSTQREESDEFETDEVVGETESESDSGALIEENIQPAEISPRMERIRRPPIWMRDYVTGGKTIGVKWVFKTKLNEKGEVDKYKARLVAKGYCQQYGIDYAEVFAPVARLDTIRIVISLAAQKNWVIYQLDVKSAFLHGEISEEVFVDQPPGYEQKGHETKVYRVKKALYGLEQAPRAWYSRIESYFIKEGFNKCPYEHTLFIKTAERGKILIVCLYVDDLIYTGNDATMFEQFKKSMMVEFDMTDLGKMRYFLGIEVIQGSDGIFISQGKYAQEVLERFKMAQCNSVLNPVVPGFKLTKDEGGVEVDSTVYKQMVGSLMYLTSTRPDLMFIISLISRCMERPTEAHLLAAKRAFRYVKGTIDLGIFYKKGGKDELIGYTDSDYAGDQDDRNSTSGYVFKLSSGAVSWFPKKQPVVTLSTTEAEFIAAASSACQVVWLRRILKSLNQEQYSPTLVYCDNVSTIKLSRNPVMHGRSKHIDIRFHFLRDLVKSEVLELVQCSTQEQIADVLTKPLKVDTFLKMRDLMGVCKFPGVN</sequence>
<dbReference type="PANTHER" id="PTHR11439:SF517">
    <property type="entry name" value="CYSTEINE-RICH RLK (RECEPTOR-LIKE PROTEIN KINASE) 8"/>
    <property type="match status" value="1"/>
</dbReference>
<dbReference type="InterPro" id="IPR036397">
    <property type="entry name" value="RNaseH_sf"/>
</dbReference>
<evidence type="ECO:0000313" key="3">
    <source>
        <dbReference type="EMBL" id="KAI5316235.1"/>
    </source>
</evidence>